<dbReference type="InterPro" id="IPR013783">
    <property type="entry name" value="Ig-like_fold"/>
</dbReference>
<evidence type="ECO:0000256" key="1">
    <source>
        <dbReference type="ARBA" id="ARBA00008061"/>
    </source>
</evidence>
<feature type="compositionally biased region" description="Basic and acidic residues" evidence="4">
    <location>
        <begin position="465"/>
        <end position="480"/>
    </location>
</feature>
<evidence type="ECO:0000259" key="5">
    <source>
        <dbReference type="SMART" id="SM00642"/>
    </source>
</evidence>
<dbReference type="AlphaFoldDB" id="A0A4D4JCJ2"/>
<dbReference type="InterPro" id="IPR006047">
    <property type="entry name" value="GH13_cat_dom"/>
</dbReference>
<comment type="similarity">
    <text evidence="1">Belongs to the glycosyl hydrolase 13 family.</text>
</comment>
<dbReference type="Pfam" id="PF02922">
    <property type="entry name" value="CBM_48"/>
    <property type="match status" value="1"/>
</dbReference>
<keyword evidence="3" id="KW-0326">Glycosidase</keyword>
<feature type="region of interest" description="Disordered" evidence="4">
    <location>
        <begin position="465"/>
        <end position="488"/>
    </location>
</feature>
<dbReference type="CDD" id="cd11326">
    <property type="entry name" value="AmyAc_Glg_debranch"/>
    <property type="match status" value="1"/>
</dbReference>
<comment type="caution">
    <text evidence="6">The sequence shown here is derived from an EMBL/GenBank/DDBJ whole genome shotgun (WGS) entry which is preliminary data.</text>
</comment>
<protein>
    <submittedName>
        <fullName evidence="6">Glycogen operon protein GlgX homolog</fullName>
    </submittedName>
</protein>
<organism evidence="6 7">
    <name type="scientific">Gandjariella thermophila</name>
    <dbReference type="NCBI Taxonomy" id="1931992"/>
    <lineage>
        <taxon>Bacteria</taxon>
        <taxon>Bacillati</taxon>
        <taxon>Actinomycetota</taxon>
        <taxon>Actinomycetes</taxon>
        <taxon>Pseudonocardiales</taxon>
        <taxon>Pseudonocardiaceae</taxon>
        <taxon>Gandjariella</taxon>
    </lineage>
</organism>
<dbReference type="NCBIfam" id="TIGR02100">
    <property type="entry name" value="glgX_debranch"/>
    <property type="match status" value="1"/>
</dbReference>
<proteinExistence type="inferred from homology"/>
<dbReference type="Gene3D" id="2.60.40.10">
    <property type="entry name" value="Immunoglobulins"/>
    <property type="match status" value="1"/>
</dbReference>
<dbReference type="RefSeq" id="WP_137815119.1">
    <property type="nucleotide sequence ID" value="NZ_BJFL01000020.1"/>
</dbReference>
<dbReference type="EMBL" id="BJFL01000020">
    <property type="protein sequence ID" value="GDY32089.1"/>
    <property type="molecule type" value="Genomic_DNA"/>
</dbReference>
<dbReference type="Proteomes" id="UP000298860">
    <property type="component" value="Unassembled WGS sequence"/>
</dbReference>
<evidence type="ECO:0000313" key="7">
    <source>
        <dbReference type="Proteomes" id="UP000298860"/>
    </source>
</evidence>
<dbReference type="GO" id="GO:0004135">
    <property type="term" value="F:amylo-alpha-1,6-glucosidase activity"/>
    <property type="evidence" value="ECO:0007669"/>
    <property type="project" value="InterPro"/>
</dbReference>
<dbReference type="SMART" id="SM00642">
    <property type="entry name" value="Aamy"/>
    <property type="match status" value="1"/>
</dbReference>
<evidence type="ECO:0000313" key="6">
    <source>
        <dbReference type="EMBL" id="GDY32089.1"/>
    </source>
</evidence>
<dbReference type="SUPFAM" id="SSF81296">
    <property type="entry name" value="E set domains"/>
    <property type="match status" value="1"/>
</dbReference>
<dbReference type="InterPro" id="IPR044505">
    <property type="entry name" value="GlgX_Isoamylase_N_E_set"/>
</dbReference>
<dbReference type="InterPro" id="IPR011837">
    <property type="entry name" value="Glycogen_debranch_GlgX"/>
</dbReference>
<gene>
    <name evidence="6" type="primary">glgX_2</name>
    <name evidence="6" type="ORF">GTS_37220</name>
</gene>
<dbReference type="SUPFAM" id="SSF51445">
    <property type="entry name" value="(Trans)glycosidases"/>
    <property type="match status" value="1"/>
</dbReference>
<dbReference type="Gene3D" id="3.20.20.80">
    <property type="entry name" value="Glycosidases"/>
    <property type="match status" value="1"/>
</dbReference>
<name>A0A4D4JCJ2_9PSEU</name>
<dbReference type="InterPro" id="IPR013780">
    <property type="entry name" value="Glyco_hydro_b"/>
</dbReference>
<dbReference type="OrthoDB" id="3236218at2"/>
<dbReference type="SUPFAM" id="SSF51011">
    <property type="entry name" value="Glycosyl hydrolase domain"/>
    <property type="match status" value="1"/>
</dbReference>
<dbReference type="InterPro" id="IPR004193">
    <property type="entry name" value="Glyco_hydro_13_N"/>
</dbReference>
<evidence type="ECO:0000256" key="3">
    <source>
        <dbReference type="ARBA" id="ARBA00023295"/>
    </source>
</evidence>
<dbReference type="CDD" id="cd02856">
    <property type="entry name" value="E_set_GDE_Isoamylase_N"/>
    <property type="match status" value="1"/>
</dbReference>
<dbReference type="InterPro" id="IPR014756">
    <property type="entry name" value="Ig_E-set"/>
</dbReference>
<keyword evidence="7" id="KW-1185">Reference proteome</keyword>
<feature type="domain" description="Glycosyl hydrolase family 13 catalytic" evidence="5">
    <location>
        <begin position="154"/>
        <end position="567"/>
    </location>
</feature>
<keyword evidence="2" id="KW-0378">Hydrolase</keyword>
<dbReference type="InterPro" id="IPR017853">
    <property type="entry name" value="GH"/>
</dbReference>
<accession>A0A4D4JCJ2</accession>
<evidence type="ECO:0000256" key="4">
    <source>
        <dbReference type="SAM" id="MobiDB-lite"/>
    </source>
</evidence>
<dbReference type="PANTHER" id="PTHR43002">
    <property type="entry name" value="GLYCOGEN DEBRANCHING ENZYME"/>
    <property type="match status" value="1"/>
</dbReference>
<reference evidence="7" key="1">
    <citation type="submission" date="2019-04" db="EMBL/GenBank/DDBJ databases">
        <title>Draft genome sequence of Pseudonocardiaceae bacterium SL3-2-4.</title>
        <authorList>
            <person name="Ningsih F."/>
            <person name="Yokota A."/>
            <person name="Sakai Y."/>
            <person name="Nanatani K."/>
            <person name="Yabe S."/>
            <person name="Oetari A."/>
            <person name="Sjamsuridzal W."/>
        </authorList>
    </citation>
    <scope>NUCLEOTIDE SEQUENCE [LARGE SCALE GENOMIC DNA]</scope>
    <source>
        <strain evidence="7">SL3-2-4</strain>
    </source>
</reference>
<dbReference type="GO" id="GO:0005980">
    <property type="term" value="P:glycogen catabolic process"/>
    <property type="evidence" value="ECO:0007669"/>
    <property type="project" value="InterPro"/>
</dbReference>
<sequence length="707" mass="79786">MRPWPGTAYPLGASYDGAGTNFALFSEVAEKVELCLFDEHDAETRIRLEEVDGFVWHGYLNGVGPGQRYGYRVHGPYDPARGLRCNPAKLLIDPYAKAVSGEVIWHEAVFGYTFGAENDRNDLDSAPYVPKSVVVSPFFDWADDRHPRTPYHDTVIYEAHVRGLTLRHPGIPEELRGTYAGLAHPAMIEHLERLGVTAVELMPVHQFVSEHGLVQRGLRNYWGYNPIAYFAPHDGYAAGTAQANQVPEFKAMVRALHQAGIEVILDVVYNHTAEGNHLGPTLSMRGIDNEAYYRLAEDPRYYTDYTGTGNSLNVRNPHTLQLIMDSLRYWVTEMRVDGFRFDLAATLAREFYDVDRLSAFFDIVQQDPVISQVKLIAEPWDVGPGGYQVGNFPVLWTEWNGKFRDTVRDFWRGQPATLGEFASRITGSSDLYQADGRRPFASINFVTAHDGFTLTDLVSYNAKHNEANGEGNRDGNDDNRSWNCGAEGPTEDEAVLELRARQRRNFLATLLLSQGVPMLLHGDEIGRTQRGNNNAYCQDSELSWMDWSLAETNADLLAFASAVVHFRRQHPVFRRRRFFQGKPIRRGEELRDIAWFTPTGEEMCEEDWESGFGRSITVFLNGDGISDRDPWGEPVLDESFLLCFNAHDGELEFTVPERYGQRWAVVLDTVTGEVLHALDDRAEPRTVAAGGTIKMVPRSLVVLQRVE</sequence>
<dbReference type="Gene3D" id="2.60.40.1180">
    <property type="entry name" value="Golgi alpha-mannosidase II"/>
    <property type="match status" value="1"/>
</dbReference>
<evidence type="ECO:0000256" key="2">
    <source>
        <dbReference type="ARBA" id="ARBA00022801"/>
    </source>
</evidence>